<dbReference type="Gene3D" id="3.90.1750.20">
    <property type="entry name" value="Putative Large Serine Recombinase, Chain B, Domain 2"/>
    <property type="match status" value="1"/>
</dbReference>
<feature type="coiled-coil region" evidence="1">
    <location>
        <begin position="406"/>
        <end position="458"/>
    </location>
</feature>
<feature type="non-terminal residue" evidence="4">
    <location>
        <position position="482"/>
    </location>
</feature>
<evidence type="ECO:0000256" key="1">
    <source>
        <dbReference type="SAM" id="Coils"/>
    </source>
</evidence>
<dbReference type="AlphaFoldDB" id="A0A6N8TK63"/>
<dbReference type="InterPro" id="IPR025827">
    <property type="entry name" value="Zn_ribbon_recom_dom"/>
</dbReference>
<comment type="caution">
    <text evidence="4">The sequence shown here is derived from an EMBL/GenBank/DDBJ whole genome shotgun (WGS) entry which is preliminary data.</text>
</comment>
<feature type="domain" description="Recombinase" evidence="3">
    <location>
        <begin position="153"/>
        <end position="296"/>
    </location>
</feature>
<dbReference type="Pfam" id="PF00239">
    <property type="entry name" value="Resolvase"/>
    <property type="match status" value="1"/>
</dbReference>
<dbReference type="InterPro" id="IPR038109">
    <property type="entry name" value="DNA_bind_recomb_sf"/>
</dbReference>
<dbReference type="SMART" id="SM00857">
    <property type="entry name" value="Resolvase"/>
    <property type="match status" value="1"/>
</dbReference>
<evidence type="ECO:0000313" key="5">
    <source>
        <dbReference type="Proteomes" id="UP000440304"/>
    </source>
</evidence>
<reference evidence="4 5" key="1">
    <citation type="submission" date="2019-12" db="EMBL/GenBank/DDBJ databases">
        <title>Shinella granuli gen. nov., sp. nov., and proposal of the reclassification of Zoogloea ramigera ATCC 19623 as Shinella zoogloeoides sp. nov.</title>
        <authorList>
            <person name="Gao J."/>
        </authorList>
    </citation>
    <scope>NUCLEOTIDE SEQUENCE [LARGE SCALE GENOMIC DNA]</scope>
    <source>
        <strain evidence="4 5">DSM 287</strain>
    </source>
</reference>
<dbReference type="PANTHER" id="PTHR30461:SF23">
    <property type="entry name" value="DNA RECOMBINASE-RELATED"/>
    <property type="match status" value="1"/>
</dbReference>
<dbReference type="OrthoDB" id="9791494at2"/>
<dbReference type="Pfam" id="PF07508">
    <property type="entry name" value="Recombinase"/>
    <property type="match status" value="1"/>
</dbReference>
<dbReference type="Gene3D" id="3.40.50.1390">
    <property type="entry name" value="Resolvase, N-terminal catalytic domain"/>
    <property type="match status" value="1"/>
</dbReference>
<dbReference type="InterPro" id="IPR050639">
    <property type="entry name" value="SSR_resolvase"/>
</dbReference>
<dbReference type="GO" id="GO:0003677">
    <property type="term" value="F:DNA binding"/>
    <property type="evidence" value="ECO:0007669"/>
    <property type="project" value="InterPro"/>
</dbReference>
<dbReference type="SUPFAM" id="SSF53041">
    <property type="entry name" value="Resolvase-like"/>
    <property type="match status" value="1"/>
</dbReference>
<dbReference type="PROSITE" id="PS51737">
    <property type="entry name" value="RECOMBINASE_DNA_BIND"/>
    <property type="match status" value="1"/>
</dbReference>
<dbReference type="RefSeq" id="WP_160788000.1">
    <property type="nucleotide sequence ID" value="NZ_WUML01000032.1"/>
</dbReference>
<sequence>MTKNVLFYARYSTDRQHEVSIETQIELGEAFVKQKGWKLVATYSDAAVSGTSYQLRPGIQSLMAHVKRERIDVVLCVTVDRLSRDIEHSAKILKELRYRDADIWTVHAGTPVTDLEMALRAALSHELVEQIRYRTREGMKTAVKKGKASTCLAYGYKLSQQRDANGDRIRGLRDIEPVKAEVVRRIYQLYADGMSPRDIAHLLNNEGVPGPRGRKWRDTAIRGHVRRGSGILNNESYIGRIVWNRRQYRKNPETERRTARANDATEWVFKDVPEMRIVSDELWQRVKERQRQVGELFDFGQSNRLNATHRPEYLLSGMLECAECGGPYAISGKDRYSCTNRKKRLPIDDLGGACCGNSKTITRHELEERVLNCIPAAFYSLDIFDRISQKMVAHEVSKLESAPSRKNQLTAELATIKSQQASLMQQIRDRHAEGRPRLAILDDHLDELEVNRERLVMELSAAEEPAAEGFQEKIARLKAQFN</sequence>
<evidence type="ECO:0000259" key="3">
    <source>
        <dbReference type="PROSITE" id="PS51737"/>
    </source>
</evidence>
<evidence type="ECO:0000313" key="4">
    <source>
        <dbReference type="EMBL" id="MXO02815.1"/>
    </source>
</evidence>
<dbReference type="Pfam" id="PF13408">
    <property type="entry name" value="Zn_ribbon_recom"/>
    <property type="match status" value="1"/>
</dbReference>
<dbReference type="InterPro" id="IPR006119">
    <property type="entry name" value="Resolv_N"/>
</dbReference>
<dbReference type="InterPro" id="IPR011109">
    <property type="entry name" value="DNA_bind_recombinase_dom"/>
</dbReference>
<organism evidence="4 5">
    <name type="scientific">Shinella zoogloeoides</name>
    <name type="common">Crabtreella saccharophila</name>
    <dbReference type="NCBI Taxonomy" id="352475"/>
    <lineage>
        <taxon>Bacteria</taxon>
        <taxon>Pseudomonadati</taxon>
        <taxon>Pseudomonadota</taxon>
        <taxon>Alphaproteobacteria</taxon>
        <taxon>Hyphomicrobiales</taxon>
        <taxon>Rhizobiaceae</taxon>
        <taxon>Shinella</taxon>
    </lineage>
</organism>
<dbReference type="GO" id="GO:0000150">
    <property type="term" value="F:DNA strand exchange activity"/>
    <property type="evidence" value="ECO:0007669"/>
    <property type="project" value="InterPro"/>
</dbReference>
<accession>A0A6N8TK63</accession>
<dbReference type="Proteomes" id="UP000440304">
    <property type="component" value="Unassembled WGS sequence"/>
</dbReference>
<name>A0A6N8TK63_SHIZO</name>
<dbReference type="EMBL" id="WUML01000032">
    <property type="protein sequence ID" value="MXO02815.1"/>
    <property type="molecule type" value="Genomic_DNA"/>
</dbReference>
<dbReference type="PROSITE" id="PS51736">
    <property type="entry name" value="RECOMBINASES_3"/>
    <property type="match status" value="1"/>
</dbReference>
<dbReference type="InterPro" id="IPR036162">
    <property type="entry name" value="Resolvase-like_N_sf"/>
</dbReference>
<gene>
    <name evidence="4" type="ORF">GR156_21135</name>
</gene>
<dbReference type="PANTHER" id="PTHR30461">
    <property type="entry name" value="DNA-INVERTASE FROM LAMBDOID PROPHAGE"/>
    <property type="match status" value="1"/>
</dbReference>
<keyword evidence="1" id="KW-0175">Coiled coil</keyword>
<proteinExistence type="predicted"/>
<protein>
    <submittedName>
        <fullName evidence="4">Recombinase family protein</fullName>
    </submittedName>
</protein>
<evidence type="ECO:0000259" key="2">
    <source>
        <dbReference type="PROSITE" id="PS51736"/>
    </source>
</evidence>
<dbReference type="CDD" id="cd00338">
    <property type="entry name" value="Ser_Recombinase"/>
    <property type="match status" value="1"/>
</dbReference>
<feature type="domain" description="Resolvase/invertase-type recombinase catalytic" evidence="2">
    <location>
        <begin position="4"/>
        <end position="146"/>
    </location>
</feature>